<gene>
    <name evidence="1" type="ORF">CWI37_0014p0030</name>
</gene>
<evidence type="ECO:0000313" key="1">
    <source>
        <dbReference type="EMBL" id="TBU05420.1"/>
    </source>
</evidence>
<accession>A0A4Q9LEZ7</accession>
<name>A0A4Q9LEZ7_9MICR</name>
<evidence type="ECO:0000313" key="2">
    <source>
        <dbReference type="Proteomes" id="UP000292362"/>
    </source>
</evidence>
<organism evidence="1 2">
    <name type="scientific">Hamiltosporidium tvaerminnensis</name>
    <dbReference type="NCBI Taxonomy" id="1176355"/>
    <lineage>
        <taxon>Eukaryota</taxon>
        <taxon>Fungi</taxon>
        <taxon>Fungi incertae sedis</taxon>
        <taxon>Microsporidia</taxon>
        <taxon>Dubosqiidae</taxon>
        <taxon>Hamiltosporidium</taxon>
    </lineage>
</organism>
<proteinExistence type="predicted"/>
<dbReference type="AlphaFoldDB" id="A0A4Q9LEZ7"/>
<dbReference type="Proteomes" id="UP000292362">
    <property type="component" value="Unassembled WGS sequence"/>
</dbReference>
<protein>
    <submittedName>
        <fullName evidence="1">Uncharacterized protein</fullName>
    </submittedName>
</protein>
<dbReference type="EMBL" id="PITJ01000014">
    <property type="protein sequence ID" value="TBU05420.1"/>
    <property type="molecule type" value="Genomic_DNA"/>
</dbReference>
<reference evidence="1 2" key="1">
    <citation type="submission" date="2017-12" db="EMBL/GenBank/DDBJ databases">
        <authorList>
            <person name="Pombert J.-F."/>
            <person name="Haag K.L."/>
            <person name="Ebert D."/>
        </authorList>
    </citation>
    <scope>NUCLEOTIDE SEQUENCE [LARGE SCALE GENOMIC DNA]</scope>
    <source>
        <strain evidence="1">FI-OER-3-3</strain>
    </source>
</reference>
<comment type="caution">
    <text evidence="1">The sequence shown here is derived from an EMBL/GenBank/DDBJ whole genome shotgun (WGS) entry which is preliminary data.</text>
</comment>
<dbReference type="VEuPathDB" id="MicrosporidiaDB:CWI37_0014p0030"/>
<sequence length="114" mass="13242">MKNINKTNFVQIKGFLKVKYRSEEGVSRKKCEENLLATLFNEIEKIKLQSNLYNARENELVSVSESLRWLKELKCDHVMKQYSAISRIEMYSGAQKCVPPCNQSKQQSIIQPSI</sequence>